<organism evidence="2 3">
    <name type="scientific">Ramlibacter alkalitolerans</name>
    <dbReference type="NCBI Taxonomy" id="2039631"/>
    <lineage>
        <taxon>Bacteria</taxon>
        <taxon>Pseudomonadati</taxon>
        <taxon>Pseudomonadota</taxon>
        <taxon>Betaproteobacteria</taxon>
        <taxon>Burkholderiales</taxon>
        <taxon>Comamonadaceae</taxon>
        <taxon>Ramlibacter</taxon>
    </lineage>
</organism>
<keyword evidence="3" id="KW-1185">Reference proteome</keyword>
<feature type="compositionally biased region" description="Basic and acidic residues" evidence="1">
    <location>
        <begin position="39"/>
        <end position="57"/>
    </location>
</feature>
<evidence type="ECO:0000313" key="2">
    <source>
        <dbReference type="EMBL" id="MBL0425027.1"/>
    </source>
</evidence>
<proteinExistence type="predicted"/>
<accession>A0ABS1JLB0</accession>
<evidence type="ECO:0000256" key="1">
    <source>
        <dbReference type="SAM" id="MobiDB-lite"/>
    </source>
</evidence>
<evidence type="ECO:0000313" key="3">
    <source>
        <dbReference type="Proteomes" id="UP000622707"/>
    </source>
</evidence>
<reference evidence="2 3" key="1">
    <citation type="journal article" date="2017" name="Int. J. Syst. Evol. Microbiol.">
        <title>Ramlibacter alkalitolerans sp. nov., alkali-tolerant bacterium isolated from soil of ginseng.</title>
        <authorList>
            <person name="Lee D.H."/>
            <person name="Cha C.J."/>
        </authorList>
    </citation>
    <scope>NUCLEOTIDE SEQUENCE [LARGE SCALE GENOMIC DNA]</scope>
    <source>
        <strain evidence="2 3">KACC 19305</strain>
    </source>
</reference>
<name>A0ABS1JLB0_9BURK</name>
<feature type="compositionally biased region" description="Basic and acidic residues" evidence="1">
    <location>
        <begin position="15"/>
        <end position="31"/>
    </location>
</feature>
<feature type="region of interest" description="Disordered" evidence="1">
    <location>
        <begin position="1"/>
        <end position="84"/>
    </location>
</feature>
<sequence>MPDAKDNAKASGDVHPPELEEAARERPRGQPDAEGAFGSDKEAPLARELENEGRAGKGENQAGYLKDKDAPGMGNEGSKSSGKR</sequence>
<dbReference type="Proteomes" id="UP000622707">
    <property type="component" value="Unassembled WGS sequence"/>
</dbReference>
<dbReference type="EMBL" id="JAEQND010000004">
    <property type="protein sequence ID" value="MBL0425027.1"/>
    <property type="molecule type" value="Genomic_DNA"/>
</dbReference>
<dbReference type="RefSeq" id="WP_201688277.1">
    <property type="nucleotide sequence ID" value="NZ_JAEQND010000004.1"/>
</dbReference>
<comment type="caution">
    <text evidence="2">The sequence shown here is derived from an EMBL/GenBank/DDBJ whole genome shotgun (WGS) entry which is preliminary data.</text>
</comment>
<protein>
    <recommendedName>
        <fullName evidence="4">Stress-induced protein</fullName>
    </recommendedName>
</protein>
<gene>
    <name evidence="2" type="ORF">JI746_07905</name>
</gene>
<evidence type="ECO:0008006" key="4">
    <source>
        <dbReference type="Google" id="ProtNLM"/>
    </source>
</evidence>